<reference evidence="2" key="1">
    <citation type="submission" date="2015-04" db="UniProtKB">
        <authorList>
            <consortium name="EnsemblPlants"/>
        </authorList>
    </citation>
    <scope>IDENTIFICATION</scope>
    <source>
        <strain evidence="2">SL10</strain>
    </source>
</reference>
<reference evidence="2" key="2">
    <citation type="submission" date="2018-04" db="EMBL/GenBank/DDBJ databases">
        <title>OnivRS2 (Oryza nivara Reference Sequence Version 2).</title>
        <authorList>
            <person name="Zhang J."/>
            <person name="Kudrna D."/>
            <person name="Lee S."/>
            <person name="Talag J."/>
            <person name="Rajasekar S."/>
            <person name="Welchert J."/>
            <person name="Hsing Y.-I."/>
            <person name="Wing R.A."/>
        </authorList>
    </citation>
    <scope>NUCLEOTIDE SEQUENCE [LARGE SCALE GENOMIC DNA]</scope>
    <source>
        <strain evidence="2">SL10</strain>
    </source>
</reference>
<dbReference type="EnsemblPlants" id="ONIVA05G06600.1">
    <property type="protein sequence ID" value="ONIVA05G06600.1"/>
    <property type="gene ID" value="ONIVA05G06600"/>
</dbReference>
<organism evidence="2">
    <name type="scientific">Oryza nivara</name>
    <name type="common">Indian wild rice</name>
    <name type="synonym">Oryza sativa f. spontanea</name>
    <dbReference type="NCBI Taxonomy" id="4536"/>
    <lineage>
        <taxon>Eukaryota</taxon>
        <taxon>Viridiplantae</taxon>
        <taxon>Streptophyta</taxon>
        <taxon>Embryophyta</taxon>
        <taxon>Tracheophyta</taxon>
        <taxon>Spermatophyta</taxon>
        <taxon>Magnoliopsida</taxon>
        <taxon>Liliopsida</taxon>
        <taxon>Poales</taxon>
        <taxon>Poaceae</taxon>
        <taxon>BOP clade</taxon>
        <taxon>Oryzoideae</taxon>
        <taxon>Oryzeae</taxon>
        <taxon>Oryzinae</taxon>
        <taxon>Oryza</taxon>
    </lineage>
</organism>
<evidence type="ECO:0000313" key="2">
    <source>
        <dbReference type="EnsemblPlants" id="ONIVA05G06600.1"/>
    </source>
</evidence>
<protein>
    <submittedName>
        <fullName evidence="2">Uncharacterized protein</fullName>
    </submittedName>
</protein>
<dbReference type="Gramene" id="ONIVA05G06600.1">
    <property type="protein sequence ID" value="ONIVA05G06600.1"/>
    <property type="gene ID" value="ONIVA05G06600"/>
</dbReference>
<dbReference type="Proteomes" id="UP000006591">
    <property type="component" value="Chromosome 5"/>
</dbReference>
<dbReference type="AlphaFoldDB" id="A0A0E0HAN4"/>
<evidence type="ECO:0000256" key="1">
    <source>
        <dbReference type="SAM" id="MobiDB-lite"/>
    </source>
</evidence>
<feature type="compositionally biased region" description="Low complexity" evidence="1">
    <location>
        <begin position="1"/>
        <end position="16"/>
    </location>
</feature>
<proteinExistence type="predicted"/>
<name>A0A0E0HAN4_ORYNI</name>
<feature type="region of interest" description="Disordered" evidence="1">
    <location>
        <begin position="1"/>
        <end position="53"/>
    </location>
</feature>
<feature type="compositionally biased region" description="Basic residues" evidence="1">
    <location>
        <begin position="39"/>
        <end position="51"/>
    </location>
</feature>
<dbReference type="HOGENOM" id="CLU_2709035_0_0_1"/>
<keyword evidence="3" id="KW-1185">Reference proteome</keyword>
<accession>A0A0E0HAN4</accession>
<sequence length="73" mass="7903">MTGGARRQAAAATGGRPRLRGATCGAEGRHASATSNTRWHGRRAQHARGKMNRNGQRLMVAAFDTAWASRLMR</sequence>
<evidence type="ECO:0000313" key="3">
    <source>
        <dbReference type="Proteomes" id="UP000006591"/>
    </source>
</evidence>